<evidence type="ECO:0000313" key="2">
    <source>
        <dbReference type="Proteomes" id="UP000193689"/>
    </source>
</evidence>
<dbReference type="AlphaFoldDB" id="A0A1Y2E7Q6"/>
<keyword evidence="2" id="KW-1185">Reference proteome</keyword>
<evidence type="ECO:0000313" key="1">
    <source>
        <dbReference type="EMBL" id="ORY67570.1"/>
    </source>
</evidence>
<organism evidence="1 2">
    <name type="scientific">Pseudomassariella vexata</name>
    <dbReference type="NCBI Taxonomy" id="1141098"/>
    <lineage>
        <taxon>Eukaryota</taxon>
        <taxon>Fungi</taxon>
        <taxon>Dikarya</taxon>
        <taxon>Ascomycota</taxon>
        <taxon>Pezizomycotina</taxon>
        <taxon>Sordariomycetes</taxon>
        <taxon>Xylariomycetidae</taxon>
        <taxon>Amphisphaeriales</taxon>
        <taxon>Pseudomassariaceae</taxon>
        <taxon>Pseudomassariella</taxon>
    </lineage>
</organism>
<dbReference type="GeneID" id="63769986"/>
<dbReference type="RefSeq" id="XP_040718194.1">
    <property type="nucleotide sequence ID" value="XM_040853774.1"/>
</dbReference>
<dbReference type="InParanoid" id="A0A1Y2E7Q6"/>
<accession>A0A1Y2E7Q6</accession>
<name>A0A1Y2E7Q6_9PEZI</name>
<comment type="caution">
    <text evidence="1">The sequence shown here is derived from an EMBL/GenBank/DDBJ whole genome shotgun (WGS) entry which is preliminary data.</text>
</comment>
<dbReference type="EMBL" id="MCFJ01000004">
    <property type="protein sequence ID" value="ORY67570.1"/>
    <property type="molecule type" value="Genomic_DNA"/>
</dbReference>
<reference evidence="1 2" key="1">
    <citation type="submission" date="2016-07" db="EMBL/GenBank/DDBJ databases">
        <title>Pervasive Adenine N6-methylation of Active Genes in Fungi.</title>
        <authorList>
            <consortium name="DOE Joint Genome Institute"/>
            <person name="Mondo S.J."/>
            <person name="Dannebaum R.O."/>
            <person name="Kuo R.C."/>
            <person name="Labutti K."/>
            <person name="Haridas S."/>
            <person name="Kuo A."/>
            <person name="Salamov A."/>
            <person name="Ahrendt S.R."/>
            <person name="Lipzen A."/>
            <person name="Sullivan W."/>
            <person name="Andreopoulos W.B."/>
            <person name="Clum A."/>
            <person name="Lindquist E."/>
            <person name="Daum C."/>
            <person name="Ramamoorthy G.K."/>
            <person name="Gryganskyi A."/>
            <person name="Culley D."/>
            <person name="Magnuson J.K."/>
            <person name="James T.Y."/>
            <person name="O'Malley M.A."/>
            <person name="Stajich J.E."/>
            <person name="Spatafora J.W."/>
            <person name="Visel A."/>
            <person name="Grigoriev I.V."/>
        </authorList>
    </citation>
    <scope>NUCLEOTIDE SEQUENCE [LARGE SCALE GENOMIC DNA]</scope>
    <source>
        <strain evidence="1 2">CBS 129021</strain>
    </source>
</reference>
<gene>
    <name evidence="1" type="ORF">BCR38DRAFT_160135</name>
</gene>
<dbReference type="OrthoDB" id="5428863at2759"/>
<sequence length="69" mass="7356">MDLIYTYAKVTIIAAVGLDSSYGLSGAGERCTRIALINSGWSQTVDPRVCLAKSESASRLAGCFPRDTK</sequence>
<protein>
    <submittedName>
        <fullName evidence="1">Uncharacterized protein</fullName>
    </submittedName>
</protein>
<dbReference type="Proteomes" id="UP000193689">
    <property type="component" value="Unassembled WGS sequence"/>
</dbReference>
<proteinExistence type="predicted"/>